<dbReference type="VEuPathDB" id="FungiDB:I303_06623"/>
<sequence>MSDPSTRSGWSSTRSARDAAQSLRERNEQAKRLAAVRERAAELKSMSDAINQTDNKIGSIAYQMDQCSSMINRADDERWKWQHQYNELEKKRRKILSIISRDTNACDTRQQGVTATLREYLGSFWYGQPSAESASSSAVPIDYPEYQKEIERRMVPVRNGLSSAQETCDKLNAEWDQLWKSKEELETQNRTLTDEYAAMSRQRTDVE</sequence>
<evidence type="ECO:0000313" key="4">
    <source>
        <dbReference type="Proteomes" id="UP000078595"/>
    </source>
</evidence>
<gene>
    <name evidence="2" type="ORF">I303_06623</name>
    <name evidence="3" type="ORF">I303_107222</name>
</gene>
<dbReference type="EMBL" id="KI894034">
    <property type="protein sequence ID" value="OBR83064.1"/>
    <property type="molecule type" value="Genomic_DNA"/>
</dbReference>
<dbReference type="Proteomes" id="UP000078595">
    <property type="component" value="Chromosome 9"/>
</dbReference>
<dbReference type="RefSeq" id="XP_018260906.1">
    <property type="nucleotide sequence ID" value="XM_018409903.1"/>
</dbReference>
<keyword evidence="4" id="KW-1185">Reference proteome</keyword>
<name>A0A1A5ZZ30_9TREE</name>
<feature type="compositionally biased region" description="Polar residues" evidence="1">
    <location>
        <begin position="1"/>
        <end position="14"/>
    </location>
</feature>
<protein>
    <submittedName>
        <fullName evidence="2">Uncharacterized protein</fullName>
    </submittedName>
</protein>
<evidence type="ECO:0000313" key="2">
    <source>
        <dbReference type="EMBL" id="OBR83064.1"/>
    </source>
</evidence>
<organism evidence="2">
    <name type="scientific">Kwoniella dejecticola CBS 10117</name>
    <dbReference type="NCBI Taxonomy" id="1296121"/>
    <lineage>
        <taxon>Eukaryota</taxon>
        <taxon>Fungi</taxon>
        <taxon>Dikarya</taxon>
        <taxon>Basidiomycota</taxon>
        <taxon>Agaricomycotina</taxon>
        <taxon>Tremellomycetes</taxon>
        <taxon>Tremellales</taxon>
        <taxon>Cryptococcaceae</taxon>
        <taxon>Kwoniella</taxon>
    </lineage>
</organism>
<dbReference type="KEGG" id="kdj:28970322"/>
<feature type="compositionally biased region" description="Basic and acidic residues" evidence="1">
    <location>
        <begin position="23"/>
        <end position="33"/>
    </location>
</feature>
<dbReference type="AlphaFoldDB" id="A0A1A5ZZ30"/>
<reference evidence="3" key="2">
    <citation type="submission" date="2013-07" db="EMBL/GenBank/DDBJ databases">
        <authorList>
            <consortium name="The Broad Institute Genome Sequencing Platform"/>
            <person name="Cuomo C."/>
            <person name="Litvintseva A."/>
            <person name="Chen Y."/>
            <person name="Heitman J."/>
            <person name="Sun S."/>
            <person name="Springer D."/>
            <person name="Dromer F."/>
            <person name="Young S.K."/>
            <person name="Zeng Q."/>
            <person name="Gargeya S."/>
            <person name="Fitzgerald M."/>
            <person name="Abouelleil A."/>
            <person name="Alvarado L."/>
            <person name="Berlin A.M."/>
            <person name="Chapman S.B."/>
            <person name="Dewar J."/>
            <person name="Goldberg J."/>
            <person name="Griggs A."/>
            <person name="Gujja S."/>
            <person name="Hansen M."/>
            <person name="Howarth C."/>
            <person name="Imamovic A."/>
            <person name="Larimer J."/>
            <person name="McCowan C."/>
            <person name="Murphy C."/>
            <person name="Pearson M."/>
            <person name="Priest M."/>
            <person name="Roberts A."/>
            <person name="Saif S."/>
            <person name="Shea T."/>
            <person name="Sykes S."/>
            <person name="Wortman J."/>
            <person name="Nusbaum C."/>
            <person name="Birren B."/>
        </authorList>
    </citation>
    <scope>NUCLEOTIDE SEQUENCE</scope>
    <source>
        <strain evidence="3">CBS 10117</strain>
    </source>
</reference>
<reference evidence="2" key="1">
    <citation type="submission" date="2013-07" db="EMBL/GenBank/DDBJ databases">
        <title>The Genome Sequence of Cryptococcus dejecticola CBS10117.</title>
        <authorList>
            <consortium name="The Broad Institute Genome Sequencing Platform"/>
            <person name="Cuomo C."/>
            <person name="Litvintseva A."/>
            <person name="Chen Y."/>
            <person name="Heitman J."/>
            <person name="Sun S."/>
            <person name="Springer D."/>
            <person name="Dromer F."/>
            <person name="Young S.K."/>
            <person name="Zeng Q."/>
            <person name="Gargeya S."/>
            <person name="Fitzgerald M."/>
            <person name="Abouelleil A."/>
            <person name="Alvarado L."/>
            <person name="Berlin A.M."/>
            <person name="Chapman S.B."/>
            <person name="Dewar J."/>
            <person name="Goldberg J."/>
            <person name="Griggs A."/>
            <person name="Gujja S."/>
            <person name="Hansen M."/>
            <person name="Howarth C."/>
            <person name="Imamovic A."/>
            <person name="Larimer J."/>
            <person name="McCowan C."/>
            <person name="Murphy C."/>
            <person name="Pearson M."/>
            <person name="Priest M."/>
            <person name="Roberts A."/>
            <person name="Saif S."/>
            <person name="Shea T."/>
            <person name="Sykes S."/>
            <person name="Wortman J."/>
            <person name="Nusbaum C."/>
            <person name="Birren B."/>
        </authorList>
    </citation>
    <scope>NUCLEOTIDE SEQUENCE [LARGE SCALE GENOMIC DNA]</scope>
    <source>
        <strain evidence="2">CBS 10117</strain>
    </source>
</reference>
<dbReference type="GeneID" id="28970322"/>
<reference evidence="3" key="3">
    <citation type="submission" date="2024-02" db="EMBL/GenBank/DDBJ databases">
        <title>Comparative genomics of Cryptococcus and Kwoniella reveals pathogenesis evolution and contrasting modes of karyotype evolution via chromosome fusion or intercentromeric recombination.</title>
        <authorList>
            <person name="Coelho M.A."/>
            <person name="David-Palma M."/>
            <person name="Shea T."/>
            <person name="Bowers K."/>
            <person name="McGinley-Smith S."/>
            <person name="Mohammad A.W."/>
            <person name="Gnirke A."/>
            <person name="Yurkov A.M."/>
            <person name="Nowrousian M."/>
            <person name="Sun S."/>
            <person name="Cuomo C.A."/>
            <person name="Heitman J."/>
        </authorList>
    </citation>
    <scope>NUCLEOTIDE SEQUENCE</scope>
    <source>
        <strain evidence="3">CBS 10117</strain>
    </source>
</reference>
<evidence type="ECO:0000256" key="1">
    <source>
        <dbReference type="SAM" id="MobiDB-lite"/>
    </source>
</evidence>
<feature type="region of interest" description="Disordered" evidence="1">
    <location>
        <begin position="1"/>
        <end position="33"/>
    </location>
</feature>
<accession>A0A1A5ZZ30</accession>
<dbReference type="EMBL" id="CP144538">
    <property type="protein sequence ID" value="WWC64611.1"/>
    <property type="molecule type" value="Genomic_DNA"/>
</dbReference>
<evidence type="ECO:0000313" key="3">
    <source>
        <dbReference type="EMBL" id="WWC64611.1"/>
    </source>
</evidence>
<proteinExistence type="predicted"/>